<name>A0A849BRP2_9ACTN</name>
<feature type="region of interest" description="Disordered" evidence="1">
    <location>
        <begin position="338"/>
        <end position="409"/>
    </location>
</feature>
<proteinExistence type="predicted"/>
<dbReference type="SMART" id="SM00507">
    <property type="entry name" value="HNHc"/>
    <property type="match status" value="1"/>
</dbReference>
<dbReference type="Gene3D" id="1.10.30.50">
    <property type="match status" value="1"/>
</dbReference>
<feature type="region of interest" description="Disordered" evidence="1">
    <location>
        <begin position="571"/>
        <end position="617"/>
    </location>
</feature>
<evidence type="ECO:0000256" key="1">
    <source>
        <dbReference type="SAM" id="MobiDB-lite"/>
    </source>
</evidence>
<evidence type="ECO:0000259" key="2">
    <source>
        <dbReference type="SMART" id="SM00507"/>
    </source>
</evidence>
<dbReference type="AlphaFoldDB" id="A0A849BRP2"/>
<evidence type="ECO:0000313" key="4">
    <source>
        <dbReference type="Proteomes" id="UP000555552"/>
    </source>
</evidence>
<feature type="compositionally biased region" description="Low complexity" evidence="1">
    <location>
        <begin position="521"/>
        <end position="541"/>
    </location>
</feature>
<accession>A0A849BRP2</accession>
<feature type="region of interest" description="Disordered" evidence="1">
    <location>
        <begin position="520"/>
        <end position="550"/>
    </location>
</feature>
<evidence type="ECO:0000313" key="3">
    <source>
        <dbReference type="EMBL" id="NNH23502.1"/>
    </source>
</evidence>
<dbReference type="Pfam" id="PF02720">
    <property type="entry name" value="DUF222"/>
    <property type="match status" value="1"/>
</dbReference>
<dbReference type="CDD" id="cd00085">
    <property type="entry name" value="HNHc"/>
    <property type="match status" value="1"/>
</dbReference>
<protein>
    <submittedName>
        <fullName evidence="3">DUF222 domain-containing protein</fullName>
    </submittedName>
</protein>
<reference evidence="3 4" key="1">
    <citation type="submission" date="2020-05" db="EMBL/GenBank/DDBJ databases">
        <title>MicrobeNet Type strains.</title>
        <authorList>
            <person name="Nicholson A.C."/>
        </authorList>
    </citation>
    <scope>NUCLEOTIDE SEQUENCE [LARGE SCALE GENOMIC DNA]</scope>
    <source>
        <strain evidence="3 4">JCM 14547</strain>
    </source>
</reference>
<sequence>ARRRAAGRVVRAHATGDPVEAAVAEVALALHLTTAAAAHLVDQALALTTDLTATYAALAAGTTDEARAKVVVDGTAHLSAASARRVDALLQPAELAGLTTAELRARVRHLAAVVEPAEQADRSREGVCARGVRLLPLDDGLAELRATGPALDLASAFDALTGAARARSGPHGRTDPHAALSAGVDPLVVDPASLPDRRGVDARRFDALVDVLVRPPAGVAEPAATAGRATDDDADDHTAERAGAHGGRCHGPQVVVAMTSLLGLDDEPAQLAGVGPVPAAHLAEHLRHHPFRRAFTDPATGRLVALDGHLLRVAGGAGSRSAVTVPLPGMQRILAGGSPAADREAVEEAAVGEPADRAPAVSESSDAGAIRKGPPESDPPSSAAPPDAATPSAPSATTGPPGRRRGAPARPRLACPVAAAGGGPYTPSAATQRHLRAARTRCAFPGCRVPADRCDLDHVEPYATGGPTCPCNLHPLCRRHHLAKHRFGWRVRRPAGGAGPTRWASPLGQVATTRAEPLLPPATHAASGASGATGPAGSGTARSLEPTYPACDAGADDARWTRSCEARDLEGLGEGGCQQEERQHGERQRGDGGDPRPDDRGADPAPPDSWGGGDPPF</sequence>
<feature type="non-terminal residue" evidence="3">
    <location>
        <position position="1"/>
    </location>
</feature>
<feature type="compositionally biased region" description="Low complexity" evidence="1">
    <location>
        <begin position="379"/>
        <end position="401"/>
    </location>
</feature>
<dbReference type="RefSeq" id="WP_171203312.1">
    <property type="nucleotide sequence ID" value="NZ_JABEMA010000150.1"/>
</dbReference>
<dbReference type="InterPro" id="IPR003870">
    <property type="entry name" value="DUF222"/>
</dbReference>
<dbReference type="Proteomes" id="UP000555552">
    <property type="component" value="Unassembled WGS sequence"/>
</dbReference>
<comment type="caution">
    <text evidence="3">The sequence shown here is derived from an EMBL/GenBank/DDBJ whole genome shotgun (WGS) entry which is preliminary data.</text>
</comment>
<keyword evidence="4" id="KW-1185">Reference proteome</keyword>
<gene>
    <name evidence="3" type="ORF">HLB09_10440</name>
</gene>
<dbReference type="InterPro" id="IPR003615">
    <property type="entry name" value="HNH_nuc"/>
</dbReference>
<feature type="domain" description="HNH nuclease" evidence="2">
    <location>
        <begin position="431"/>
        <end position="482"/>
    </location>
</feature>
<feature type="compositionally biased region" description="Basic and acidic residues" evidence="1">
    <location>
        <begin position="579"/>
        <end position="602"/>
    </location>
</feature>
<feature type="region of interest" description="Disordered" evidence="1">
    <location>
        <begin position="220"/>
        <end position="248"/>
    </location>
</feature>
<dbReference type="EMBL" id="JABEMA010000150">
    <property type="protein sequence ID" value="NNH23502.1"/>
    <property type="molecule type" value="Genomic_DNA"/>
</dbReference>
<organism evidence="3 4">
    <name type="scientific">Pseudokineococcus marinus</name>
    <dbReference type="NCBI Taxonomy" id="351215"/>
    <lineage>
        <taxon>Bacteria</taxon>
        <taxon>Bacillati</taxon>
        <taxon>Actinomycetota</taxon>
        <taxon>Actinomycetes</taxon>
        <taxon>Kineosporiales</taxon>
        <taxon>Kineosporiaceae</taxon>
        <taxon>Pseudokineococcus</taxon>
    </lineage>
</organism>